<dbReference type="RefSeq" id="WP_379527750.1">
    <property type="nucleotide sequence ID" value="NZ_JBHSBI010000004.1"/>
</dbReference>
<protein>
    <submittedName>
        <fullName evidence="2">YbaK/EbsC family protein</fullName>
    </submittedName>
</protein>
<dbReference type="InterPro" id="IPR007214">
    <property type="entry name" value="YbaK/aa-tRNA-synth-assoc-dom"/>
</dbReference>
<sequence length="158" mass="16269">MSEKLPANAVVVESALRELGATGEIVVLPEKAPTAATAAAQVGCEVGAIANSLVFDADGEPLLVLTSGAHRVNVELVARTAGVGRVRRATPEFVRAATGQPIGGVAPVGHPAPLRTLVDNWLSKHEVVWAAGGHPLTVFPTTFDELVRITGGTPVDVE</sequence>
<proteinExistence type="predicted"/>
<dbReference type="CDD" id="cd04333">
    <property type="entry name" value="ProX_deacylase"/>
    <property type="match status" value="1"/>
</dbReference>
<comment type="caution">
    <text evidence="2">The sequence shown here is derived from an EMBL/GenBank/DDBJ whole genome shotgun (WGS) entry which is preliminary data.</text>
</comment>
<keyword evidence="3" id="KW-1185">Reference proteome</keyword>
<dbReference type="Pfam" id="PF04073">
    <property type="entry name" value="tRNA_edit"/>
    <property type="match status" value="1"/>
</dbReference>
<organism evidence="2 3">
    <name type="scientific">Nonomuraea purpurea</name>
    <dbReference type="NCBI Taxonomy" id="1849276"/>
    <lineage>
        <taxon>Bacteria</taxon>
        <taxon>Bacillati</taxon>
        <taxon>Actinomycetota</taxon>
        <taxon>Actinomycetes</taxon>
        <taxon>Streptosporangiales</taxon>
        <taxon>Streptosporangiaceae</taxon>
        <taxon>Nonomuraea</taxon>
    </lineage>
</organism>
<evidence type="ECO:0000313" key="2">
    <source>
        <dbReference type="EMBL" id="MFC4007646.1"/>
    </source>
</evidence>
<gene>
    <name evidence="2" type="ORF">ACFOY2_10450</name>
</gene>
<dbReference type="PANTHER" id="PTHR30411">
    <property type="entry name" value="CYTOPLASMIC PROTEIN"/>
    <property type="match status" value="1"/>
</dbReference>
<accession>A0ABV8G4Z4</accession>
<name>A0ABV8G4Z4_9ACTN</name>
<reference evidence="3" key="1">
    <citation type="journal article" date="2019" name="Int. J. Syst. Evol. Microbiol.">
        <title>The Global Catalogue of Microorganisms (GCM) 10K type strain sequencing project: providing services to taxonomists for standard genome sequencing and annotation.</title>
        <authorList>
            <consortium name="The Broad Institute Genomics Platform"/>
            <consortium name="The Broad Institute Genome Sequencing Center for Infectious Disease"/>
            <person name="Wu L."/>
            <person name="Ma J."/>
        </authorList>
    </citation>
    <scope>NUCLEOTIDE SEQUENCE [LARGE SCALE GENOMIC DNA]</scope>
    <source>
        <strain evidence="3">TBRC 1276</strain>
    </source>
</reference>
<dbReference type="Proteomes" id="UP001595851">
    <property type="component" value="Unassembled WGS sequence"/>
</dbReference>
<dbReference type="EMBL" id="JBHSBI010000004">
    <property type="protein sequence ID" value="MFC4007646.1"/>
    <property type="molecule type" value="Genomic_DNA"/>
</dbReference>
<evidence type="ECO:0000313" key="3">
    <source>
        <dbReference type="Proteomes" id="UP001595851"/>
    </source>
</evidence>
<dbReference type="Gene3D" id="3.90.960.10">
    <property type="entry name" value="YbaK/aminoacyl-tRNA synthetase-associated domain"/>
    <property type="match status" value="1"/>
</dbReference>
<dbReference type="PANTHER" id="PTHR30411:SF1">
    <property type="entry name" value="CYTOPLASMIC PROTEIN"/>
    <property type="match status" value="1"/>
</dbReference>
<evidence type="ECO:0000259" key="1">
    <source>
        <dbReference type="Pfam" id="PF04073"/>
    </source>
</evidence>
<dbReference type="InterPro" id="IPR036754">
    <property type="entry name" value="YbaK/aa-tRNA-synt-asso_dom_sf"/>
</dbReference>
<dbReference type="SUPFAM" id="SSF55826">
    <property type="entry name" value="YbaK/ProRS associated domain"/>
    <property type="match status" value="1"/>
</dbReference>
<feature type="domain" description="YbaK/aminoacyl-tRNA synthetase-associated" evidence="1">
    <location>
        <begin position="30"/>
        <end position="148"/>
    </location>
</feature>